<organism evidence="2 3">
    <name type="scientific">Sphagnum troendelagicum</name>
    <dbReference type="NCBI Taxonomy" id="128251"/>
    <lineage>
        <taxon>Eukaryota</taxon>
        <taxon>Viridiplantae</taxon>
        <taxon>Streptophyta</taxon>
        <taxon>Embryophyta</taxon>
        <taxon>Bryophyta</taxon>
        <taxon>Sphagnophytina</taxon>
        <taxon>Sphagnopsida</taxon>
        <taxon>Sphagnales</taxon>
        <taxon>Sphagnaceae</taxon>
        <taxon>Sphagnum</taxon>
    </lineage>
</organism>
<protein>
    <recommendedName>
        <fullName evidence="4">Secreted protein</fullName>
    </recommendedName>
</protein>
<evidence type="ECO:0000313" key="3">
    <source>
        <dbReference type="Proteomes" id="UP001497512"/>
    </source>
</evidence>
<evidence type="ECO:0008006" key="4">
    <source>
        <dbReference type="Google" id="ProtNLM"/>
    </source>
</evidence>
<evidence type="ECO:0000313" key="2">
    <source>
        <dbReference type="EMBL" id="CAK9234482.1"/>
    </source>
</evidence>
<evidence type="ECO:0000256" key="1">
    <source>
        <dbReference type="SAM" id="SignalP"/>
    </source>
</evidence>
<sequence>MALLILIVIQIFVPLCCEIHFLDINSMKHGCTMAKLDAVELRMFTESSSHCFELLALLLLLSCFNYNRATLLAFLRHFVCVCESVGGVLERPYQIGNRQSCGR</sequence>
<reference evidence="2" key="1">
    <citation type="submission" date="2024-02" db="EMBL/GenBank/DDBJ databases">
        <authorList>
            <consortium name="ELIXIR-Norway"/>
            <consortium name="Elixir Norway"/>
        </authorList>
    </citation>
    <scope>NUCLEOTIDE SEQUENCE</scope>
</reference>
<keyword evidence="3" id="KW-1185">Reference proteome</keyword>
<feature type="chain" id="PRO_5047205787" description="Secreted protein" evidence="1">
    <location>
        <begin position="19"/>
        <end position="103"/>
    </location>
</feature>
<dbReference type="EMBL" id="OZ019900">
    <property type="protein sequence ID" value="CAK9234482.1"/>
    <property type="molecule type" value="Genomic_DNA"/>
</dbReference>
<accession>A0ABP0V0D1</accession>
<dbReference type="Proteomes" id="UP001497512">
    <property type="component" value="Chromosome 8"/>
</dbReference>
<proteinExistence type="predicted"/>
<name>A0ABP0V0D1_9BRYO</name>
<keyword evidence="1" id="KW-0732">Signal</keyword>
<gene>
    <name evidence="2" type="ORF">CSSPTR1EN2_LOCUS22239</name>
</gene>
<feature type="signal peptide" evidence="1">
    <location>
        <begin position="1"/>
        <end position="18"/>
    </location>
</feature>